<dbReference type="RefSeq" id="WP_091275667.1">
    <property type="nucleotide sequence ID" value="NZ_FMCW01000003.1"/>
</dbReference>
<gene>
    <name evidence="1" type="ORF">GA0070558_1034</name>
</gene>
<dbReference type="EMBL" id="FMCW01000003">
    <property type="protein sequence ID" value="SCE69109.1"/>
    <property type="molecule type" value="Genomic_DNA"/>
</dbReference>
<accession>A0A1C4UBV6</accession>
<proteinExistence type="predicted"/>
<reference evidence="1 2" key="1">
    <citation type="submission" date="2016-06" db="EMBL/GenBank/DDBJ databases">
        <authorList>
            <person name="Kjaerup R.B."/>
            <person name="Dalgaard T.S."/>
            <person name="Juul-Madsen H.R."/>
        </authorList>
    </citation>
    <scope>NUCLEOTIDE SEQUENCE [LARGE SCALE GENOMIC DNA]</scope>
    <source>
        <strain evidence="1 2">DSM 45626</strain>
    </source>
</reference>
<evidence type="ECO:0000313" key="1">
    <source>
        <dbReference type="EMBL" id="SCE69109.1"/>
    </source>
</evidence>
<evidence type="ECO:0000313" key="2">
    <source>
        <dbReference type="Proteomes" id="UP000199375"/>
    </source>
</evidence>
<dbReference type="AlphaFoldDB" id="A0A1C4UBV6"/>
<organism evidence="1 2">
    <name type="scientific">Micromonospora haikouensis</name>
    <dbReference type="NCBI Taxonomy" id="686309"/>
    <lineage>
        <taxon>Bacteria</taxon>
        <taxon>Bacillati</taxon>
        <taxon>Actinomycetota</taxon>
        <taxon>Actinomycetes</taxon>
        <taxon>Micromonosporales</taxon>
        <taxon>Micromonosporaceae</taxon>
        <taxon>Micromonospora</taxon>
    </lineage>
</organism>
<sequence length="78" mass="9032">MAKIPEYADAVYRFVQAHATIEDGQRVCREPLYPWLMEEFGLNIHDVKAIRTSAVKELERRGLVQRPNPRVALLILID</sequence>
<dbReference type="Proteomes" id="UP000199375">
    <property type="component" value="Unassembled WGS sequence"/>
</dbReference>
<protein>
    <submittedName>
        <fullName evidence="1">Uncharacterized protein</fullName>
    </submittedName>
</protein>
<name>A0A1C4UBV6_9ACTN</name>